<organism evidence="1 2">
    <name type="scientific">Streptomyces canus</name>
    <dbReference type="NCBI Taxonomy" id="58343"/>
    <lineage>
        <taxon>Bacteria</taxon>
        <taxon>Bacillati</taxon>
        <taxon>Actinomycetota</taxon>
        <taxon>Actinomycetes</taxon>
        <taxon>Kitasatosporales</taxon>
        <taxon>Streptomycetaceae</taxon>
        <taxon>Streptomyces</taxon>
        <taxon>Streptomyces aurantiacus group</taxon>
    </lineage>
</organism>
<dbReference type="Proteomes" id="UP001234216">
    <property type="component" value="Unassembled WGS sequence"/>
</dbReference>
<sequence>MDKLIELASTLVSGAFIAVLAAWLTNRSRNRQEQQAELGVLRVQADALTVAVAELQGAARVPGTRHTGRSRYGLTDEREHWVTEVGR</sequence>
<proteinExistence type="predicted"/>
<evidence type="ECO:0000313" key="2">
    <source>
        <dbReference type="Proteomes" id="UP001234216"/>
    </source>
</evidence>
<dbReference type="EMBL" id="JAUSZV010000004">
    <property type="protein sequence ID" value="MDQ0904616.1"/>
    <property type="molecule type" value="Genomic_DNA"/>
</dbReference>
<evidence type="ECO:0000313" key="1">
    <source>
        <dbReference type="EMBL" id="MDQ0904616.1"/>
    </source>
</evidence>
<accession>A0AAW8F5U4</accession>
<comment type="caution">
    <text evidence="1">The sequence shown here is derived from an EMBL/GenBank/DDBJ whole genome shotgun (WGS) entry which is preliminary data.</text>
</comment>
<dbReference type="RefSeq" id="WP_306972194.1">
    <property type="nucleotide sequence ID" value="NZ_JAUSZV010000004.1"/>
</dbReference>
<dbReference type="AlphaFoldDB" id="A0AAW8F5U4"/>
<name>A0AAW8F5U4_9ACTN</name>
<gene>
    <name evidence="1" type="ORF">QFZ22_000601</name>
</gene>
<reference evidence="1" key="1">
    <citation type="submission" date="2023-07" db="EMBL/GenBank/DDBJ databases">
        <title>Comparative genomics of wheat-associated soil bacteria to identify genetic determinants of phenazine resistance.</title>
        <authorList>
            <person name="Mouncey N."/>
        </authorList>
    </citation>
    <scope>NUCLEOTIDE SEQUENCE</scope>
    <source>
        <strain evidence="1">V4I22</strain>
    </source>
</reference>
<protein>
    <submittedName>
        <fullName evidence="1">Uncharacterized protein</fullName>
    </submittedName>
</protein>